<dbReference type="Proteomes" id="UP000030653">
    <property type="component" value="Unassembled WGS sequence"/>
</dbReference>
<evidence type="ECO:0000313" key="2">
    <source>
        <dbReference type="EMBL" id="EJU05705.1"/>
    </source>
</evidence>
<feature type="region of interest" description="Disordered" evidence="1">
    <location>
        <begin position="172"/>
        <end position="192"/>
    </location>
</feature>
<accession>M5GBF0</accession>
<keyword evidence="3" id="KW-1185">Reference proteome</keyword>
<dbReference type="AlphaFoldDB" id="M5GBF0"/>
<organism evidence="2 3">
    <name type="scientific">Dacryopinax primogenitus (strain DJM 731)</name>
    <name type="common">Brown rot fungus</name>
    <dbReference type="NCBI Taxonomy" id="1858805"/>
    <lineage>
        <taxon>Eukaryota</taxon>
        <taxon>Fungi</taxon>
        <taxon>Dikarya</taxon>
        <taxon>Basidiomycota</taxon>
        <taxon>Agaricomycotina</taxon>
        <taxon>Dacrymycetes</taxon>
        <taxon>Dacrymycetales</taxon>
        <taxon>Dacrymycetaceae</taxon>
        <taxon>Dacryopinax</taxon>
    </lineage>
</organism>
<feature type="compositionally biased region" description="Polar residues" evidence="1">
    <location>
        <begin position="114"/>
        <end position="123"/>
    </location>
</feature>
<dbReference type="STRING" id="1858805.M5GBF0"/>
<dbReference type="OrthoDB" id="5531344at2759"/>
<dbReference type="GeneID" id="63682949"/>
<dbReference type="EMBL" id="JH795856">
    <property type="protein sequence ID" value="EJU05705.1"/>
    <property type="molecule type" value="Genomic_DNA"/>
</dbReference>
<sequence>MPRCHQPVPESGFLPQAGLTECCKAFELDMLVMSPEQERVRVPAAIGQLVRDFMTPINPPNAVFRGLEERKLDYLPLTKDTVSRKTHIATVARFLAESKARNCRSNRSEFLRQTSVTALQSASGDDEMESTRNPPTGTASGSAARTAAKPIDRDIQMQYDIVKNAEGPLRRTTAKGKEKEEHPIGQGTGGRLVKNESETKKTTFSDRPGLEERFANLEEHLAVRYVPAAPEDLYYRVKALEDYVVKLEKGYPPWSALHFNQPQRAVMATGSTCYTDYYTCTLDRFGEGSIDSRYDKRVTATS</sequence>
<evidence type="ECO:0000256" key="1">
    <source>
        <dbReference type="SAM" id="MobiDB-lite"/>
    </source>
</evidence>
<protein>
    <submittedName>
        <fullName evidence="2">Uncharacterized protein</fullName>
    </submittedName>
</protein>
<reference evidence="2 3" key="1">
    <citation type="journal article" date="2012" name="Science">
        <title>The Paleozoic origin of enzymatic lignin decomposition reconstructed from 31 fungal genomes.</title>
        <authorList>
            <person name="Floudas D."/>
            <person name="Binder M."/>
            <person name="Riley R."/>
            <person name="Barry K."/>
            <person name="Blanchette R.A."/>
            <person name="Henrissat B."/>
            <person name="Martinez A.T."/>
            <person name="Otillar R."/>
            <person name="Spatafora J.W."/>
            <person name="Yadav J.S."/>
            <person name="Aerts A."/>
            <person name="Benoit I."/>
            <person name="Boyd A."/>
            <person name="Carlson A."/>
            <person name="Copeland A."/>
            <person name="Coutinho P.M."/>
            <person name="de Vries R.P."/>
            <person name="Ferreira P."/>
            <person name="Findley K."/>
            <person name="Foster B."/>
            <person name="Gaskell J."/>
            <person name="Glotzer D."/>
            <person name="Gorecki P."/>
            <person name="Heitman J."/>
            <person name="Hesse C."/>
            <person name="Hori C."/>
            <person name="Igarashi K."/>
            <person name="Jurgens J.A."/>
            <person name="Kallen N."/>
            <person name="Kersten P."/>
            <person name="Kohler A."/>
            <person name="Kuees U."/>
            <person name="Kumar T.K.A."/>
            <person name="Kuo A."/>
            <person name="LaButti K."/>
            <person name="Larrondo L.F."/>
            <person name="Lindquist E."/>
            <person name="Ling A."/>
            <person name="Lombard V."/>
            <person name="Lucas S."/>
            <person name="Lundell T."/>
            <person name="Martin R."/>
            <person name="McLaughlin D.J."/>
            <person name="Morgenstern I."/>
            <person name="Morin E."/>
            <person name="Murat C."/>
            <person name="Nagy L.G."/>
            <person name="Nolan M."/>
            <person name="Ohm R.A."/>
            <person name="Patyshakuliyeva A."/>
            <person name="Rokas A."/>
            <person name="Ruiz-Duenas F.J."/>
            <person name="Sabat G."/>
            <person name="Salamov A."/>
            <person name="Samejima M."/>
            <person name="Schmutz J."/>
            <person name="Slot J.C."/>
            <person name="St John F."/>
            <person name="Stenlid J."/>
            <person name="Sun H."/>
            <person name="Sun S."/>
            <person name="Syed K."/>
            <person name="Tsang A."/>
            <person name="Wiebenga A."/>
            <person name="Young D."/>
            <person name="Pisabarro A."/>
            <person name="Eastwood D.C."/>
            <person name="Martin F."/>
            <person name="Cullen D."/>
            <person name="Grigoriev I.V."/>
            <person name="Hibbett D.S."/>
        </authorList>
    </citation>
    <scope>NUCLEOTIDE SEQUENCE [LARGE SCALE GENOMIC DNA]</scope>
    <source>
        <strain evidence="2 3">DJM-731 SS1</strain>
    </source>
</reference>
<dbReference type="RefSeq" id="XP_040632599.1">
    <property type="nucleotide sequence ID" value="XM_040767887.1"/>
</dbReference>
<gene>
    <name evidence="2" type="ORF">DACRYDRAFT_104190</name>
</gene>
<evidence type="ECO:0000313" key="3">
    <source>
        <dbReference type="Proteomes" id="UP000030653"/>
    </source>
</evidence>
<feature type="region of interest" description="Disordered" evidence="1">
    <location>
        <begin position="114"/>
        <end position="149"/>
    </location>
</feature>
<dbReference type="OMA" id="DYPPWAA"/>
<name>M5GBF0_DACPD</name>
<feature type="compositionally biased region" description="Low complexity" evidence="1">
    <location>
        <begin position="136"/>
        <end position="148"/>
    </location>
</feature>
<dbReference type="HOGENOM" id="CLU_921402_0_0_1"/>
<proteinExistence type="predicted"/>